<reference evidence="1 2" key="1">
    <citation type="submission" date="2021-06" db="EMBL/GenBank/DDBJ databases">
        <title>Clostridia strains as spoilage organisms.</title>
        <authorList>
            <person name="Wambui J."/>
            <person name="Stephan R."/>
            <person name="Stevens M.J.A."/>
        </authorList>
    </citation>
    <scope>NUCLEOTIDE SEQUENCE [LARGE SCALE GENOMIC DNA]</scope>
    <source>
        <strain evidence="1 2">CM013</strain>
    </source>
</reference>
<name>A0ABS6C4F5_9CLOT</name>
<protein>
    <submittedName>
        <fullName evidence="1">Metal-sensing transcriptional repressor</fullName>
    </submittedName>
</protein>
<accession>A0ABS6C4F5</accession>
<evidence type="ECO:0000313" key="2">
    <source>
        <dbReference type="Proteomes" id="UP000740830"/>
    </source>
</evidence>
<sequence>MPIQIAAVKSALNNTGKLIIQDHINQYILEAGQCSTRKIKYKKSRGEVFDQLYDR</sequence>
<comment type="caution">
    <text evidence="1">The sequence shown here is derived from an EMBL/GenBank/DDBJ whole genome shotgun (WGS) entry which is preliminary data.</text>
</comment>
<dbReference type="InterPro" id="IPR003735">
    <property type="entry name" value="Metal_Tscrpt_repr"/>
</dbReference>
<evidence type="ECO:0000313" key="1">
    <source>
        <dbReference type="EMBL" id="MBU3220367.1"/>
    </source>
</evidence>
<organism evidence="1 2">
    <name type="scientific">Clostridium algidicarnis</name>
    <dbReference type="NCBI Taxonomy" id="37659"/>
    <lineage>
        <taxon>Bacteria</taxon>
        <taxon>Bacillati</taxon>
        <taxon>Bacillota</taxon>
        <taxon>Clostridia</taxon>
        <taxon>Eubacteriales</taxon>
        <taxon>Clostridiaceae</taxon>
        <taxon>Clostridium</taxon>
    </lineage>
</organism>
<gene>
    <name evidence="1" type="ORF">KPL27_09745</name>
</gene>
<proteinExistence type="predicted"/>
<dbReference type="EMBL" id="JAHLDG010000014">
    <property type="protein sequence ID" value="MBU3220367.1"/>
    <property type="molecule type" value="Genomic_DNA"/>
</dbReference>
<dbReference type="Proteomes" id="UP000740830">
    <property type="component" value="Unassembled WGS sequence"/>
</dbReference>
<dbReference type="Pfam" id="PF02583">
    <property type="entry name" value="Trns_repr_metal"/>
    <property type="match status" value="1"/>
</dbReference>
<keyword evidence="2" id="KW-1185">Reference proteome</keyword>